<proteinExistence type="predicted"/>
<feature type="compositionally biased region" description="Acidic residues" evidence="1">
    <location>
        <begin position="165"/>
        <end position="181"/>
    </location>
</feature>
<sequence>MAAKIIPDSFKALSLDLSEDIDFEFFEESHGEAEHSNHKGSSSKKMSDLKVEDKTQKNEIQRRGDVLQTEKTLGSEDDDSDNSITYNSDDNSIELHSLDANQTVIPVNEPHLSPHSQSKTPSRSYESDFSTFVESSNHRQSGSADTKSLQQNGTDEEKRNKLGLDSEDEEDDEKESQDEDDQPHLRKDGSDGLSSQRYRRSVATPTYGKERWRRKSDKNGVRQRASTSQAEDLEELSPSHISRALSQLSRRLNATHIRPPWCDPNSKPLPSDRTTSFYDLYDEFTRANQSRTLSASSCSFSNHDIAVYRPYHATLNRFRQQEKIQMENYMLAKRLENIRPTPGITRREQLRDYKRYFMPSNAYAIQRSLHARPDTASSGYYVDYAGDRDSQYSGSLGGYSRSSSQRRESRAIRSAGLRCSASTNNAASSANESPFRESCFDKGRRRTGREPSMTSATSSRAPKRRSVDRRHSSASRPPRVPQRSGERKGRSSVAASEMNQHKIMEGRDIPTPPPPSPLNRDQKYHADGSPG</sequence>
<feature type="region of interest" description="Disordered" evidence="1">
    <location>
        <begin position="392"/>
        <end position="531"/>
    </location>
</feature>
<feature type="compositionally biased region" description="Polar residues" evidence="1">
    <location>
        <begin position="114"/>
        <end position="153"/>
    </location>
</feature>
<evidence type="ECO:0000256" key="1">
    <source>
        <dbReference type="SAM" id="MobiDB-lite"/>
    </source>
</evidence>
<feature type="compositionally biased region" description="Basic and acidic residues" evidence="1">
    <location>
        <begin position="520"/>
        <end position="531"/>
    </location>
</feature>
<feature type="compositionally biased region" description="Basic and acidic residues" evidence="1">
    <location>
        <begin position="45"/>
        <end position="65"/>
    </location>
</feature>
<dbReference type="Proteomes" id="UP001497525">
    <property type="component" value="Unassembled WGS sequence"/>
</dbReference>
<feature type="compositionally biased region" description="Low complexity" evidence="1">
    <location>
        <begin position="392"/>
        <end position="403"/>
    </location>
</feature>
<feature type="compositionally biased region" description="Basic and acidic residues" evidence="1">
    <location>
        <begin position="155"/>
        <end position="164"/>
    </location>
</feature>
<accession>A0AAV2TFE2</accession>
<dbReference type="EMBL" id="CAXLJL010000234">
    <property type="protein sequence ID" value="CAL5134869.1"/>
    <property type="molecule type" value="Genomic_DNA"/>
</dbReference>
<evidence type="ECO:0008006" key="4">
    <source>
        <dbReference type="Google" id="ProtNLM"/>
    </source>
</evidence>
<feature type="region of interest" description="Disordered" evidence="1">
    <location>
        <begin position="28"/>
        <end position="238"/>
    </location>
</feature>
<comment type="caution">
    <text evidence="2">The sequence shown here is derived from an EMBL/GenBank/DDBJ whole genome shotgun (WGS) entry which is preliminary data.</text>
</comment>
<evidence type="ECO:0000313" key="2">
    <source>
        <dbReference type="EMBL" id="CAL5134869.1"/>
    </source>
</evidence>
<gene>
    <name evidence="2" type="ORF">CDAUBV1_LOCUS8824</name>
</gene>
<dbReference type="AlphaFoldDB" id="A0AAV2TFE2"/>
<feature type="compositionally biased region" description="Low complexity" evidence="1">
    <location>
        <begin position="412"/>
        <end position="431"/>
    </location>
</feature>
<evidence type="ECO:0000313" key="3">
    <source>
        <dbReference type="Proteomes" id="UP001497525"/>
    </source>
</evidence>
<organism evidence="2 3">
    <name type="scientific">Calicophoron daubneyi</name>
    <name type="common">Rumen fluke</name>
    <name type="synonym">Paramphistomum daubneyi</name>
    <dbReference type="NCBI Taxonomy" id="300641"/>
    <lineage>
        <taxon>Eukaryota</taxon>
        <taxon>Metazoa</taxon>
        <taxon>Spiralia</taxon>
        <taxon>Lophotrochozoa</taxon>
        <taxon>Platyhelminthes</taxon>
        <taxon>Trematoda</taxon>
        <taxon>Digenea</taxon>
        <taxon>Plagiorchiida</taxon>
        <taxon>Pronocephalata</taxon>
        <taxon>Paramphistomoidea</taxon>
        <taxon>Paramphistomidae</taxon>
        <taxon>Calicophoron</taxon>
    </lineage>
</organism>
<name>A0AAV2TFE2_CALDB</name>
<feature type="compositionally biased region" description="Basic and acidic residues" evidence="1">
    <location>
        <begin position="28"/>
        <end position="37"/>
    </location>
</feature>
<feature type="compositionally biased region" description="Basic and acidic residues" evidence="1">
    <location>
        <begin position="499"/>
        <end position="508"/>
    </location>
</feature>
<reference evidence="2" key="1">
    <citation type="submission" date="2024-06" db="EMBL/GenBank/DDBJ databases">
        <authorList>
            <person name="Liu X."/>
            <person name="Lenzi L."/>
            <person name="Haldenby T S."/>
            <person name="Uol C."/>
        </authorList>
    </citation>
    <scope>NUCLEOTIDE SEQUENCE</scope>
</reference>
<protein>
    <recommendedName>
        <fullName evidence="4">Cilia- and flagella-associated protein 97</fullName>
    </recommendedName>
</protein>